<dbReference type="WBParaSite" id="Csp11.Scaffold448.g1270.t1">
    <property type="protein sequence ID" value="Csp11.Scaffold448.g1270.t1"/>
    <property type="gene ID" value="Csp11.Scaffold448.g1270"/>
</dbReference>
<dbReference type="InterPro" id="IPR003111">
    <property type="entry name" value="Lon_prtase_N"/>
</dbReference>
<accession>A0A1I7T0L7</accession>
<feature type="domain" description="CULT" evidence="1">
    <location>
        <begin position="273"/>
        <end position="376"/>
    </location>
</feature>
<proteinExistence type="predicted"/>
<reference evidence="3" key="1">
    <citation type="submission" date="2016-11" db="UniProtKB">
        <authorList>
            <consortium name="WormBaseParasite"/>
        </authorList>
    </citation>
    <scope>IDENTIFICATION</scope>
</reference>
<protein>
    <submittedName>
        <fullName evidence="3">CULT domain-containing protein</fullName>
    </submittedName>
</protein>
<evidence type="ECO:0000313" key="2">
    <source>
        <dbReference type="Proteomes" id="UP000095282"/>
    </source>
</evidence>
<dbReference type="AlphaFoldDB" id="A0A1I7T0L7"/>
<dbReference type="CDD" id="cd15777">
    <property type="entry name" value="CRBN_C_like"/>
    <property type="match status" value="1"/>
</dbReference>
<dbReference type="InterPro" id="IPR034750">
    <property type="entry name" value="CULT"/>
</dbReference>
<organism evidence="2 3">
    <name type="scientific">Caenorhabditis tropicalis</name>
    <dbReference type="NCBI Taxonomy" id="1561998"/>
    <lineage>
        <taxon>Eukaryota</taxon>
        <taxon>Metazoa</taxon>
        <taxon>Ecdysozoa</taxon>
        <taxon>Nematoda</taxon>
        <taxon>Chromadorea</taxon>
        <taxon>Rhabditida</taxon>
        <taxon>Rhabditina</taxon>
        <taxon>Rhabditomorpha</taxon>
        <taxon>Rhabditoidea</taxon>
        <taxon>Rhabditidae</taxon>
        <taxon>Peloderinae</taxon>
        <taxon>Caenorhabditis</taxon>
    </lineage>
</organism>
<dbReference type="Proteomes" id="UP000095282">
    <property type="component" value="Unplaced"/>
</dbReference>
<name>A0A1I7T0L7_9PELO</name>
<dbReference type="STRING" id="1561998.A0A1I7T0L7"/>
<dbReference type="SMART" id="SM00464">
    <property type="entry name" value="LON"/>
    <property type="match status" value="1"/>
</dbReference>
<evidence type="ECO:0000313" key="3">
    <source>
        <dbReference type="WBParaSite" id="Csp11.Scaffold448.g1270.t1"/>
    </source>
</evidence>
<sequence length="400" mass="46399">MNVIRPNGNEVETLENAEQNTPQENWNRWNRDNSHLFDYALENTETRESYQNQAHLQNYGTNWFPICKIGTVCFPEQQIPMKFSEDEQELYDRIIGSARANGFVVLFPMNIEECNTFPYIATLSKVVQSNPQTLSIELIGVHRCRALEHNAEETEALVQLLPEVEVTSKLSSHIPKFARNFPLFEKRELAFKITGYPFNFLRNITEKHVKECCEELESMIGEEAVRTAKSRGLVYFSYFASQNIFSDQNREYSLLKEDSANTRIAAALKYCKMSIAKCSICNVPIFRNDHIMRLPNQTMVHVNAHGYNHKITLVQQISNFRRMGFPSFDFTWFPEYAWIIIQCSRCGQHIGWEYVSRTQNPAQFFGIQREGIRFENDEEEIVSETIVNSSDSSDDQSGEE</sequence>
<dbReference type="PROSITE" id="PS51788">
    <property type="entry name" value="CULT"/>
    <property type="match status" value="1"/>
</dbReference>
<dbReference type="eggNOG" id="KOG1400">
    <property type="taxonomic scope" value="Eukaryota"/>
</dbReference>
<dbReference type="FunFam" id="2.170.150.20:FF:000007">
    <property type="entry name" value="Protein cereblon"/>
    <property type="match status" value="1"/>
</dbReference>
<keyword evidence="2" id="KW-1185">Reference proteome</keyword>
<dbReference type="Gene3D" id="2.170.150.20">
    <property type="entry name" value="Peptide methionine sulfoxide reductase"/>
    <property type="match status" value="1"/>
</dbReference>
<evidence type="ECO:0000259" key="1">
    <source>
        <dbReference type="PROSITE" id="PS51788"/>
    </source>
</evidence>